<reference evidence="5 6" key="1">
    <citation type="journal article" date="2013" name="Genome Biol.">
        <title>Genome of Acanthamoeba castellanii highlights extensive lateral gene transfer and early evolution of tyrosine kinase signaling.</title>
        <authorList>
            <person name="Clarke M."/>
            <person name="Lohan A.J."/>
            <person name="Liu B."/>
            <person name="Lagkouvardos I."/>
            <person name="Roy S."/>
            <person name="Zafar N."/>
            <person name="Bertelli C."/>
            <person name="Schilde C."/>
            <person name="Kianianmomeni A."/>
            <person name="Burglin T.R."/>
            <person name="Frech C."/>
            <person name="Turcotte B."/>
            <person name="Kopec K.O."/>
            <person name="Synnott J.M."/>
            <person name="Choo C."/>
            <person name="Paponov I."/>
            <person name="Finkler A."/>
            <person name="Soon Heng Tan C."/>
            <person name="Hutchins A.P."/>
            <person name="Weinmeier T."/>
            <person name="Rattei T."/>
            <person name="Chu J.S."/>
            <person name="Gimenez G."/>
            <person name="Irimia M."/>
            <person name="Rigden D.J."/>
            <person name="Fitzpatrick D.A."/>
            <person name="Lorenzo-Morales J."/>
            <person name="Bateman A."/>
            <person name="Chiu C.H."/>
            <person name="Tang P."/>
            <person name="Hegemann P."/>
            <person name="Fromm H."/>
            <person name="Raoult D."/>
            <person name="Greub G."/>
            <person name="Miranda-Saavedra D."/>
            <person name="Chen N."/>
            <person name="Nash P."/>
            <person name="Ginger M.L."/>
            <person name="Horn M."/>
            <person name="Schaap P."/>
            <person name="Caler L."/>
            <person name="Loftus B."/>
        </authorList>
    </citation>
    <scope>NUCLEOTIDE SEQUENCE [LARGE SCALE GENOMIC DNA]</scope>
    <source>
        <strain evidence="5 6">Neff</strain>
    </source>
</reference>
<evidence type="ECO:0000259" key="4">
    <source>
        <dbReference type="PROSITE" id="PS50188"/>
    </source>
</evidence>
<keyword evidence="1" id="KW-0732">Signal</keyword>
<gene>
    <name evidence="5" type="ORF">ACA1_266110</name>
</gene>
<evidence type="ECO:0000256" key="1">
    <source>
        <dbReference type="ARBA" id="ARBA00022729"/>
    </source>
</evidence>
<feature type="compositionally biased region" description="Acidic residues" evidence="3">
    <location>
        <begin position="769"/>
        <end position="779"/>
    </location>
</feature>
<organism evidence="5 6">
    <name type="scientific">Acanthamoeba castellanii (strain ATCC 30010 / Neff)</name>
    <dbReference type="NCBI Taxonomy" id="1257118"/>
    <lineage>
        <taxon>Eukaryota</taxon>
        <taxon>Amoebozoa</taxon>
        <taxon>Discosea</taxon>
        <taxon>Longamoebia</taxon>
        <taxon>Centramoebida</taxon>
        <taxon>Acanthamoebidae</taxon>
        <taxon>Acanthamoeba</taxon>
    </lineage>
</organism>
<evidence type="ECO:0000313" key="5">
    <source>
        <dbReference type="EMBL" id="ELR19385.1"/>
    </source>
</evidence>
<dbReference type="VEuPathDB" id="AmoebaDB:ACA1_266110"/>
<dbReference type="CDD" id="cd02891">
    <property type="entry name" value="A2M_like"/>
    <property type="match status" value="1"/>
</dbReference>
<dbReference type="KEGG" id="acan:ACA1_266110"/>
<dbReference type="InterPro" id="IPR050473">
    <property type="entry name" value="A2M/Complement_sys"/>
</dbReference>
<dbReference type="Gene3D" id="1.50.10.20">
    <property type="match status" value="1"/>
</dbReference>
<dbReference type="InterPro" id="IPR009048">
    <property type="entry name" value="A-macroglobulin_rcpt-bd"/>
</dbReference>
<dbReference type="InterPro" id="IPR044736">
    <property type="entry name" value="Gid1/RanBPM/SPLA_SPRY"/>
</dbReference>
<dbReference type="SUPFAM" id="SSF48239">
    <property type="entry name" value="Terpenoid cyclases/Protein prenyltransferases"/>
    <property type="match status" value="1"/>
</dbReference>
<dbReference type="Pfam" id="PF07678">
    <property type="entry name" value="TED_complement"/>
    <property type="match status" value="1"/>
</dbReference>
<keyword evidence="2" id="KW-0882">Thioester bond</keyword>
<dbReference type="InterPro" id="IPR001599">
    <property type="entry name" value="Macroglobln_a2"/>
</dbReference>
<dbReference type="InterPro" id="IPR013320">
    <property type="entry name" value="ConA-like_dom_sf"/>
</dbReference>
<feature type="region of interest" description="Disordered" evidence="3">
    <location>
        <begin position="27"/>
        <end position="63"/>
    </location>
</feature>
<dbReference type="Pfam" id="PF00622">
    <property type="entry name" value="SPRY"/>
    <property type="match status" value="1"/>
</dbReference>
<dbReference type="SMART" id="SM01360">
    <property type="entry name" value="A2M"/>
    <property type="match status" value="1"/>
</dbReference>
<dbReference type="GeneID" id="14920164"/>
<feature type="region of interest" description="Disordered" evidence="3">
    <location>
        <begin position="760"/>
        <end position="783"/>
    </location>
</feature>
<dbReference type="CDD" id="cd12885">
    <property type="entry name" value="SPRY_RanBP_like"/>
    <property type="match status" value="1"/>
</dbReference>
<dbReference type="Gene3D" id="2.60.40.690">
    <property type="entry name" value="Alpha-macroglobulin, receptor-binding domain"/>
    <property type="match status" value="1"/>
</dbReference>
<feature type="domain" description="B30.2/SPRY" evidence="4">
    <location>
        <begin position="15"/>
        <end position="193"/>
    </location>
</feature>
<dbReference type="GO" id="GO:0004866">
    <property type="term" value="F:endopeptidase inhibitor activity"/>
    <property type="evidence" value="ECO:0007669"/>
    <property type="project" value="InterPro"/>
</dbReference>
<dbReference type="SMART" id="SM01419">
    <property type="entry name" value="Thiol-ester_cl"/>
    <property type="match status" value="1"/>
</dbReference>
<dbReference type="InterPro" id="IPR043136">
    <property type="entry name" value="B30.2/SPRY_sf"/>
</dbReference>
<dbReference type="SUPFAM" id="SSF49899">
    <property type="entry name" value="Concanavalin A-like lectins/glucanases"/>
    <property type="match status" value="1"/>
</dbReference>
<keyword evidence="6" id="KW-1185">Reference proteome</keyword>
<evidence type="ECO:0000256" key="3">
    <source>
        <dbReference type="SAM" id="MobiDB-lite"/>
    </source>
</evidence>
<dbReference type="EMBL" id="KB007933">
    <property type="protein sequence ID" value="ELR19385.1"/>
    <property type="molecule type" value="Genomic_DNA"/>
</dbReference>
<dbReference type="RefSeq" id="XP_004341470.1">
    <property type="nucleotide sequence ID" value="XM_004341422.1"/>
</dbReference>
<dbReference type="GO" id="GO:0005615">
    <property type="term" value="C:extracellular space"/>
    <property type="evidence" value="ECO:0007669"/>
    <property type="project" value="InterPro"/>
</dbReference>
<dbReference type="InterPro" id="IPR008930">
    <property type="entry name" value="Terpenoid_cyclase/PrenylTrfase"/>
</dbReference>
<dbReference type="OrthoDB" id="28296at2759"/>
<dbReference type="STRING" id="1257118.L8H2B4"/>
<dbReference type="PANTHER" id="PTHR11412:SF136">
    <property type="entry name" value="CD109 ANTIGEN"/>
    <property type="match status" value="1"/>
</dbReference>
<dbReference type="InterPro" id="IPR011626">
    <property type="entry name" value="Alpha-macroglobulin_TED"/>
</dbReference>
<dbReference type="Proteomes" id="UP000011083">
    <property type="component" value="Unassembled WGS sequence"/>
</dbReference>
<dbReference type="InterPro" id="IPR047565">
    <property type="entry name" value="Alpha-macroglob_thiol-ester_cl"/>
</dbReference>
<dbReference type="InterPro" id="IPR036595">
    <property type="entry name" value="A-macroglobulin_rcpt-bd_sf"/>
</dbReference>
<feature type="compositionally biased region" description="Basic and acidic residues" evidence="3">
    <location>
        <begin position="854"/>
        <end position="863"/>
    </location>
</feature>
<accession>L8H2B4</accession>
<feature type="compositionally biased region" description="Basic residues" evidence="3">
    <location>
        <begin position="864"/>
        <end position="875"/>
    </location>
</feature>
<dbReference type="PANTHER" id="PTHR11412">
    <property type="entry name" value="MACROGLOBULIN / COMPLEMENT"/>
    <property type="match status" value="1"/>
</dbReference>
<evidence type="ECO:0000256" key="2">
    <source>
        <dbReference type="ARBA" id="ARBA00022966"/>
    </source>
</evidence>
<protein>
    <submittedName>
        <fullName evidence="5">SPRY domain containing protein</fullName>
    </submittedName>
</protein>
<dbReference type="InterPro" id="IPR003877">
    <property type="entry name" value="SPRY_dom"/>
</dbReference>
<dbReference type="Gene3D" id="2.20.130.20">
    <property type="match status" value="1"/>
</dbReference>
<dbReference type="Gene3D" id="2.60.40.1930">
    <property type="match status" value="1"/>
</dbReference>
<dbReference type="OMA" id="KAYTQWQ"/>
<dbReference type="PROSITE" id="PS50188">
    <property type="entry name" value="B302_SPRY"/>
    <property type="match status" value="1"/>
</dbReference>
<dbReference type="InterPro" id="IPR001870">
    <property type="entry name" value="B30.2/SPRY"/>
</dbReference>
<dbReference type="SMART" id="SM00449">
    <property type="entry name" value="SPRY"/>
    <property type="match status" value="1"/>
</dbReference>
<feature type="region of interest" description="Disordered" evidence="3">
    <location>
        <begin position="854"/>
        <end position="875"/>
    </location>
</feature>
<dbReference type="Pfam" id="PF07677">
    <property type="entry name" value="A2M_recep"/>
    <property type="match status" value="1"/>
</dbReference>
<dbReference type="Gene3D" id="2.60.120.920">
    <property type="match status" value="1"/>
</dbReference>
<proteinExistence type="predicted"/>
<dbReference type="Pfam" id="PF00207">
    <property type="entry name" value="A2M"/>
    <property type="match status" value="1"/>
</dbReference>
<feature type="compositionally biased region" description="Low complexity" evidence="3">
    <location>
        <begin position="32"/>
        <end position="46"/>
    </location>
</feature>
<evidence type="ECO:0000313" key="6">
    <source>
        <dbReference type="Proteomes" id="UP000011083"/>
    </source>
</evidence>
<sequence>MFNKKAGPAEETNEGAFSVWRHVYDRSNTGQPSFPSRLRRPSASSPLEVSEDGTVLTHTGRNPGKEVISFPPSPGYYFEVTIDALAKEGVLAIGLAEDDFPAEGQFPGWKKNSYGFHSDDGNIYVQNGKGTKYSTPYAAGDVIGCYVSTRSALSFTRNGAELGSTPLPVGNYYPTIGVDASAQLQINFGQHPYKFAQTPYATLVAAETLRAKLEAKRYVTHITLDKDTMYFRGWVLDAHDQSPVGQQLANSLKAKLQIFSPADAEVYSTALPGPVSGAVAGSWTIPDGTAGGNYRAKVSYPQHNLPSAERVFNIRQFSTPRMKMQLEFVKKGYGPGDEAEALLEVSRAEGGVPAKAAVTAEVTLDGSTVYQGSGQIDDNGKYTVKFTLPRTIERGEGTLTCTINDGGVVESTGQTVPVLLRDIDMTFFPESGDLVALPNQRIYVEAFTPAGGPADFSGEIIDESGLKVGFITTAHEGRGRGTFNEGFIPKAGHQYSVRVTAPSGITKLKELPAVKADGAFVSSDSDVYTYDTPLALKVGATTSGRYRVSVCKKNLEVTSAFVAIGESGGVETLSLSLPTSTTCDGVLRVTVFGENGIPLAERLVLRRPKASLGIKVIANKQRYSPGEKVKLRVFTYDENGVPVRAHVGVAVTDDTVLEMVQRREQAPRLPAMAVFESDVAHLEDAHVYLDPAHPLSELAADLLLGTQGWRRFAFVYPEEYVKLAADADGDLPTMGTPAKLGKAKNKQAAERLLAFAQAEEAVELSSGSDESEDDDEEEEERARPLFRRMVNRARNEEVKMKKAPQKRGKMMQKEKEQVVMKQEVEMEMDMAMAAEMDIPRPIREKEMKAPLMKRADKGDMQEKKKMKKKVMAKKKERRLPRFDEDELLVKAPRSLPQVVRVYAHKRKAPYTPGGERSDFTETLYWTAATTTELIGSEDLEFELNDSITTFKVWVEGVSVRGGLLCATSTLLTSVNAFYVEYKLPIEVTSGDEVSIPFTVVNTTNDDLKVALFQKSTGPLTFTQADKGKAAEAEFAALSLPAGPLVVPQSSRARTDITTVVDRGVEKAQQAMVTLKADAGKFEDTVTRETSVVPNGFPFQFAAAGLLPKNGSVKHSVVLPKEIDMSTLKTNVVFYLNPMGNLTQALAALVREPYGCFEQTSSVAYPMTMAQQYFQCHQGADAKVVEQARKHLATSYKRLTGFEVKEGGKLSGGFDWFGEPAASESLTAYGLLEFSDMSQVHPVEPQLIERVKTWLLSRRDGKGQFMRGGRALDDFGRAPVEITNAYICWALSEAKLPAESFAKELDHVLEEALKSEKSKDPYFLGLTALALYNVGRKSDGDSLSQLLVALQNENGAVHGAHNPNYGEGLLLEASSLAILAWIKGDAKFRPNVEQSMQWVASKCKDGRFGSTQSTILALKAIIEYDLLKASPEAGELGMVVNGEVAAKVRTDDAEREDKNKITLPSFAHSLKAGQDNELELYLEGGAEMPYSIAITYFTPKPDNHDNCRVRLSTTLKDTKLVEGQGSEIRVALKNVDDKDGQPMTLAIVGLPGGLEPRHDQLKELVKAKTIAYYEVIGREVCCYFRQLQPSEEVQFRVDVVARIPGVYTGPASRAYLYYTNEEKHWNDPLAVTIAPAQQ</sequence>
<name>L8H2B4_ACACF</name>